<name>A9WVC4_RENSM</name>
<evidence type="ECO:0000256" key="3">
    <source>
        <dbReference type="ARBA" id="ARBA00022857"/>
    </source>
</evidence>
<evidence type="ECO:0000256" key="2">
    <source>
        <dbReference type="ARBA" id="ARBA00006484"/>
    </source>
</evidence>
<dbReference type="Pfam" id="PF00106">
    <property type="entry name" value="adh_short"/>
    <property type="match status" value="1"/>
</dbReference>
<sequence length="287" mass="30227">MQGAMVTETTDNPATDSLAGKTIIMSGGSRGIGLAIALRAAADGANIVLIAKTDQPDPRLEGTIHTAASAIEAAGGKALPILGDIRSDETIAQAVSAAVENFGGIDIVLNNASVLYLAKTGEVQPKRYDLMQGVNVRGTFMLTQASLPHLLKAENPHILTLSPPLNLSQKWLAAHPAYTLAKYGMTLNALGFAAEFADRGIASNALWPRTGIATAAVANLLGGDEMIRRARKPEIMADAAHVVLTSRGLTGQTLIDDEVLRTVGVKDFSHYAVDPTAELFMDIYIDN</sequence>
<gene>
    <name evidence="6" type="ordered locus">RSal33209_3436</name>
</gene>
<dbReference type="KEGG" id="rsa:RSal33209_3436"/>
<evidence type="ECO:0000256" key="4">
    <source>
        <dbReference type="ARBA" id="ARBA00023002"/>
    </source>
</evidence>
<dbReference type="InterPro" id="IPR002347">
    <property type="entry name" value="SDR_fam"/>
</dbReference>
<dbReference type="Gene3D" id="3.40.50.720">
    <property type="entry name" value="NAD(P)-binding Rossmann-like Domain"/>
    <property type="match status" value="1"/>
</dbReference>
<dbReference type="InterPro" id="IPR051935">
    <property type="entry name" value="HSDL2"/>
</dbReference>
<evidence type="ECO:0000313" key="6">
    <source>
        <dbReference type="EMBL" id="ABY25145.1"/>
    </source>
</evidence>
<dbReference type="PANTHER" id="PTHR42808:SF3">
    <property type="entry name" value="HYDROXYSTEROID DEHYDROGENASE-LIKE PROTEIN 2"/>
    <property type="match status" value="1"/>
</dbReference>
<keyword evidence="4" id="KW-0560">Oxidoreductase</keyword>
<dbReference type="STRING" id="288705.RSal33209_3436"/>
<dbReference type="SUPFAM" id="SSF51735">
    <property type="entry name" value="NAD(P)-binding Rossmann-fold domains"/>
    <property type="match status" value="1"/>
</dbReference>
<dbReference type="InterPro" id="IPR036291">
    <property type="entry name" value="NAD(P)-bd_dom_sf"/>
</dbReference>
<keyword evidence="5" id="KW-0576">Peroxisome</keyword>
<dbReference type="HOGENOM" id="CLU_010194_2_2_11"/>
<organism evidence="6 7">
    <name type="scientific">Renibacterium salmoninarum (strain ATCC 33209 / DSM 20767 / JCM 11484 / NBRC 15589 / NCIMB 2235)</name>
    <dbReference type="NCBI Taxonomy" id="288705"/>
    <lineage>
        <taxon>Bacteria</taxon>
        <taxon>Bacillati</taxon>
        <taxon>Actinomycetota</taxon>
        <taxon>Actinomycetes</taxon>
        <taxon>Micrococcales</taxon>
        <taxon>Micrococcaceae</taxon>
        <taxon>Renibacterium</taxon>
    </lineage>
</organism>
<comment type="subcellular location">
    <subcellularLocation>
        <location evidence="1">Peroxisome</location>
    </subcellularLocation>
</comment>
<dbReference type="FunFam" id="3.40.50.720:FF:000301">
    <property type="entry name" value="Hydroxysteroid dehydrogenase like 2"/>
    <property type="match status" value="1"/>
</dbReference>
<reference evidence="7" key="1">
    <citation type="journal article" date="2008" name="J. Bacteriol.">
        <title>Genome sequence of the fish pathogen Renibacterium salmoninarum suggests reductive evolution away from an environmental Arthrobacter ancestor.</title>
        <authorList>
            <person name="Wiens G.D."/>
            <person name="Rockey D.D."/>
            <person name="Wu Z."/>
            <person name="Chang J."/>
            <person name="Levy R."/>
            <person name="Crane S."/>
            <person name="Chen D.S."/>
            <person name="Capri G.R."/>
            <person name="Burnett J.R."/>
            <person name="Sudheesh P.S."/>
            <person name="Schipma M.J."/>
            <person name="Burd H."/>
            <person name="Bhattacharyya A."/>
            <person name="Rhodes L.D."/>
            <person name="Kaul R."/>
            <person name="Strom M.S."/>
        </authorList>
    </citation>
    <scope>NUCLEOTIDE SEQUENCE [LARGE SCALE GENOMIC DNA]</scope>
    <source>
        <strain evidence="7">ATCC 33209 / DSM 20767 / JCM 11484 / NBRC 15589 / NCIMB 2235</strain>
    </source>
</reference>
<comment type="similarity">
    <text evidence="2">Belongs to the short-chain dehydrogenases/reductases (SDR) family.</text>
</comment>
<proteinExistence type="inferred from homology"/>
<evidence type="ECO:0000313" key="7">
    <source>
        <dbReference type="Proteomes" id="UP000002007"/>
    </source>
</evidence>
<dbReference type="GO" id="GO:0016491">
    <property type="term" value="F:oxidoreductase activity"/>
    <property type="evidence" value="ECO:0007669"/>
    <property type="project" value="UniProtKB-KW"/>
</dbReference>
<dbReference type="AlphaFoldDB" id="A9WVC4"/>
<dbReference type="EMBL" id="CP000910">
    <property type="protein sequence ID" value="ABY25145.1"/>
    <property type="molecule type" value="Genomic_DNA"/>
</dbReference>
<dbReference type="PRINTS" id="PR00081">
    <property type="entry name" value="GDHRDH"/>
</dbReference>
<protein>
    <submittedName>
        <fullName evidence="6">Short chain dehydrogenase</fullName>
    </submittedName>
</protein>
<dbReference type="eggNOG" id="COG1028">
    <property type="taxonomic scope" value="Bacteria"/>
</dbReference>
<evidence type="ECO:0000256" key="5">
    <source>
        <dbReference type="ARBA" id="ARBA00023140"/>
    </source>
</evidence>
<dbReference type="PANTHER" id="PTHR42808">
    <property type="entry name" value="HYDROXYSTEROID DEHYDROGENASE-LIKE PROTEIN 2"/>
    <property type="match status" value="1"/>
</dbReference>
<keyword evidence="7" id="KW-1185">Reference proteome</keyword>
<dbReference type="NCBIfam" id="NF006133">
    <property type="entry name" value="PRK08278.1"/>
    <property type="match status" value="1"/>
</dbReference>
<evidence type="ECO:0000256" key="1">
    <source>
        <dbReference type="ARBA" id="ARBA00004275"/>
    </source>
</evidence>
<keyword evidence="3" id="KW-0521">NADP</keyword>
<dbReference type="Proteomes" id="UP000002007">
    <property type="component" value="Chromosome"/>
</dbReference>
<accession>A9WVC4</accession>